<dbReference type="Pfam" id="PF07690">
    <property type="entry name" value="MFS_1"/>
    <property type="match status" value="2"/>
</dbReference>
<feature type="transmembrane region" description="Helical" evidence="7">
    <location>
        <begin position="163"/>
        <end position="185"/>
    </location>
</feature>
<keyword evidence="3 7" id="KW-0812">Transmembrane</keyword>
<dbReference type="OrthoDB" id="18650at2759"/>
<feature type="compositionally biased region" description="Basic and acidic residues" evidence="6">
    <location>
        <begin position="358"/>
        <end position="368"/>
    </location>
</feature>
<feature type="transmembrane region" description="Helical" evidence="7">
    <location>
        <begin position="502"/>
        <end position="528"/>
    </location>
</feature>
<protein>
    <recommendedName>
        <fullName evidence="8">Major facilitator superfamily (MFS) profile domain-containing protein</fullName>
    </recommendedName>
</protein>
<feature type="domain" description="Major facilitator superfamily (MFS) profile" evidence="8">
    <location>
        <begin position="126"/>
        <end position="598"/>
    </location>
</feature>
<feature type="transmembrane region" description="Helical" evidence="7">
    <location>
        <begin position="472"/>
        <end position="496"/>
    </location>
</feature>
<comment type="caution">
    <text evidence="9">The sequence shown here is derived from an EMBL/GenBank/DDBJ whole genome shotgun (WGS) entry which is preliminary data.</text>
</comment>
<feature type="compositionally biased region" description="Low complexity" evidence="6">
    <location>
        <begin position="19"/>
        <end position="34"/>
    </location>
</feature>
<feature type="region of interest" description="Disordered" evidence="6">
    <location>
        <begin position="64"/>
        <end position="100"/>
    </location>
</feature>
<organism evidence="9 10">
    <name type="scientific">Tieghemostelium lacteum</name>
    <name type="common">Slime mold</name>
    <name type="synonym">Dictyostelium lacteum</name>
    <dbReference type="NCBI Taxonomy" id="361077"/>
    <lineage>
        <taxon>Eukaryota</taxon>
        <taxon>Amoebozoa</taxon>
        <taxon>Evosea</taxon>
        <taxon>Eumycetozoa</taxon>
        <taxon>Dictyostelia</taxon>
        <taxon>Dictyosteliales</taxon>
        <taxon>Raperosteliaceae</taxon>
        <taxon>Tieghemostelium</taxon>
    </lineage>
</organism>
<evidence type="ECO:0000256" key="7">
    <source>
        <dbReference type="SAM" id="Phobius"/>
    </source>
</evidence>
<feature type="region of interest" description="Disordered" evidence="6">
    <location>
        <begin position="357"/>
        <end position="384"/>
    </location>
</feature>
<dbReference type="InterPro" id="IPR011701">
    <property type="entry name" value="MFS"/>
</dbReference>
<dbReference type="SUPFAM" id="SSF103473">
    <property type="entry name" value="MFS general substrate transporter"/>
    <property type="match status" value="1"/>
</dbReference>
<evidence type="ECO:0000256" key="6">
    <source>
        <dbReference type="SAM" id="MobiDB-lite"/>
    </source>
</evidence>
<reference evidence="9 10" key="1">
    <citation type="submission" date="2015-12" db="EMBL/GenBank/DDBJ databases">
        <title>Dictyostelia acquired genes for synthesis and detection of signals that induce cell-type specialization by lateral gene transfer from prokaryotes.</title>
        <authorList>
            <person name="Gloeckner G."/>
            <person name="Schaap P."/>
        </authorList>
    </citation>
    <scope>NUCLEOTIDE SEQUENCE [LARGE SCALE GENOMIC DNA]</scope>
    <source>
        <strain evidence="9 10">TK</strain>
    </source>
</reference>
<feature type="transmembrane region" description="Helical" evidence="7">
    <location>
        <begin position="441"/>
        <end position="460"/>
    </location>
</feature>
<dbReference type="PRINTS" id="PR01035">
    <property type="entry name" value="TCRTETA"/>
</dbReference>
<feature type="region of interest" description="Disordered" evidence="6">
    <location>
        <begin position="1"/>
        <end position="52"/>
    </location>
</feature>
<feature type="compositionally biased region" description="Polar residues" evidence="6">
    <location>
        <begin position="88"/>
        <end position="97"/>
    </location>
</feature>
<dbReference type="GO" id="GO:0022857">
    <property type="term" value="F:transmembrane transporter activity"/>
    <property type="evidence" value="ECO:0007669"/>
    <property type="project" value="InterPro"/>
</dbReference>
<accession>A0A151ZHI5</accession>
<keyword evidence="4 7" id="KW-1133">Transmembrane helix</keyword>
<dbReference type="CDD" id="cd17330">
    <property type="entry name" value="MFS_SLC46_TetA_like"/>
    <property type="match status" value="1"/>
</dbReference>
<evidence type="ECO:0000256" key="1">
    <source>
        <dbReference type="ARBA" id="ARBA00004141"/>
    </source>
</evidence>
<dbReference type="AlphaFoldDB" id="A0A151ZHI5"/>
<evidence type="ECO:0000313" key="10">
    <source>
        <dbReference type="Proteomes" id="UP000076078"/>
    </source>
</evidence>
<dbReference type="GO" id="GO:0016020">
    <property type="term" value="C:membrane"/>
    <property type="evidence" value="ECO:0007669"/>
    <property type="project" value="UniProtKB-SubCell"/>
</dbReference>
<evidence type="ECO:0000256" key="3">
    <source>
        <dbReference type="ARBA" id="ARBA00022692"/>
    </source>
</evidence>
<feature type="compositionally biased region" description="Acidic residues" evidence="6">
    <location>
        <begin position="64"/>
        <end position="76"/>
    </location>
</feature>
<dbReference type="InterPro" id="IPR020846">
    <property type="entry name" value="MFS_dom"/>
</dbReference>
<dbReference type="InParanoid" id="A0A151ZHI5"/>
<keyword evidence="5 7" id="KW-0472">Membrane</keyword>
<evidence type="ECO:0000259" key="8">
    <source>
        <dbReference type="PROSITE" id="PS50850"/>
    </source>
</evidence>
<feature type="compositionally biased region" description="Basic and acidic residues" evidence="6">
    <location>
        <begin position="37"/>
        <end position="48"/>
    </location>
</feature>
<evidence type="ECO:0000256" key="5">
    <source>
        <dbReference type="ARBA" id="ARBA00023136"/>
    </source>
</evidence>
<keyword evidence="10" id="KW-1185">Reference proteome</keyword>
<feature type="transmembrane region" description="Helical" evidence="7">
    <location>
        <begin position="573"/>
        <end position="593"/>
    </location>
</feature>
<feature type="transmembrane region" description="Helical" evidence="7">
    <location>
        <begin position="124"/>
        <end position="143"/>
    </location>
</feature>
<comment type="subcellular location">
    <subcellularLocation>
        <location evidence="1">Membrane</location>
        <topology evidence="1">Multi-pass membrane protein</topology>
    </subcellularLocation>
</comment>
<dbReference type="OMA" id="AFMHIFP"/>
<feature type="transmembrane region" description="Helical" evidence="7">
    <location>
        <begin position="287"/>
        <end position="308"/>
    </location>
</feature>
<proteinExistence type="predicted"/>
<evidence type="ECO:0000256" key="4">
    <source>
        <dbReference type="ARBA" id="ARBA00022989"/>
    </source>
</evidence>
<dbReference type="Gene3D" id="1.20.1250.20">
    <property type="entry name" value="MFS general substrate transporter like domains"/>
    <property type="match status" value="1"/>
</dbReference>
<feature type="transmembrane region" description="Helical" evidence="7">
    <location>
        <begin position="197"/>
        <end position="216"/>
    </location>
</feature>
<dbReference type="InterPro" id="IPR036259">
    <property type="entry name" value="MFS_trans_sf"/>
</dbReference>
<dbReference type="PROSITE" id="PS50850">
    <property type="entry name" value="MFS"/>
    <property type="match status" value="1"/>
</dbReference>
<dbReference type="InterPro" id="IPR001958">
    <property type="entry name" value="Tet-R_TetA/multi-R_MdtG-like"/>
</dbReference>
<gene>
    <name evidence="9" type="ORF">DLAC_06052</name>
</gene>
<dbReference type="FunCoup" id="A0A151ZHI5">
    <property type="interactions" value="1"/>
</dbReference>
<dbReference type="PANTHER" id="PTHR23504:SF111">
    <property type="entry name" value="MAJOR FACILITATOR SUPERFAMILY (MFS) PROFILE DOMAIN-CONTAINING PROTEIN"/>
    <property type="match status" value="1"/>
</dbReference>
<dbReference type="PANTHER" id="PTHR23504">
    <property type="entry name" value="MAJOR FACILITATOR SUPERFAMILY DOMAIN-CONTAINING PROTEIN 10"/>
    <property type="match status" value="1"/>
</dbReference>
<name>A0A151ZHI5_TIELA</name>
<sequence length="613" mass="66690">MSFEQLKSDEHLESDIPQTSSNNNIIITSDSTASQSKDSKQNDTEKADLLSGVITSNRHNEVLVIEEGEDGEEEPMLGDTSLMDGDDSPNQQDSGQMSPVIKDEESNILVDDDDKPPPIPTQQWIRIIIIFYAVLSDGLSLTLVQPFLPAILEEKWGFEPAEIGTISGILVGCYSLARFFSGFYLGHLSDKYGRKPFLVLSLFSTGMGTLIFAFMPNVYLAMLVRLVEGLLSNSTALCQTTLSDIVHKRNRSTIFAYLGGTFALSRCLSSSLGGFMVKFFEDKPNPYIYPCIVGGIIVLTSCGLILFLHPETHPKYTKLEYIQKRDAGTSIAEHDDSSSSNSTSDVLEEEIDSDAVELTEKSSDKDKSSSASTPTKNGSSSSKELTFTQGMRVIIQDRGLVLLLIIGGVNSFNNGGLLLGIVLFCSTAITDRGLGFGPPQTGVVFTILGFAGFFFQILFFKRLSASIGLKRQYILGMALLCVGIALFPLTFTGYLIQGEALVWVWIGIIIPVISIGFMQGLPIVQGMVANASNPQIQGLTQGTAQSLSSFLRAFGPAVSGGIFTASIKNNITWLLFIVLSVLYVFIAIASLWIPESVDINRQAQKLKKSKVSK</sequence>
<keyword evidence="2" id="KW-0813">Transport</keyword>
<evidence type="ECO:0000256" key="2">
    <source>
        <dbReference type="ARBA" id="ARBA00022448"/>
    </source>
</evidence>
<dbReference type="EMBL" id="LODT01000028">
    <property type="protein sequence ID" value="KYQ93375.1"/>
    <property type="molecule type" value="Genomic_DNA"/>
</dbReference>
<feature type="transmembrane region" description="Helical" evidence="7">
    <location>
        <begin position="400"/>
        <end position="429"/>
    </location>
</feature>
<dbReference type="Proteomes" id="UP000076078">
    <property type="component" value="Unassembled WGS sequence"/>
</dbReference>
<feature type="compositionally biased region" description="Polar residues" evidence="6">
    <location>
        <begin position="373"/>
        <end position="384"/>
    </location>
</feature>
<feature type="compositionally biased region" description="Basic and acidic residues" evidence="6">
    <location>
        <begin position="1"/>
        <end position="14"/>
    </location>
</feature>
<evidence type="ECO:0000313" key="9">
    <source>
        <dbReference type="EMBL" id="KYQ93375.1"/>
    </source>
</evidence>